<accession>A0A6C0JRG2</accession>
<dbReference type="EMBL" id="MN740696">
    <property type="protein sequence ID" value="QHU08355.1"/>
    <property type="molecule type" value="Genomic_DNA"/>
</dbReference>
<dbReference type="AlphaFoldDB" id="A0A6C0JRG2"/>
<organism evidence="1">
    <name type="scientific">viral metagenome</name>
    <dbReference type="NCBI Taxonomy" id="1070528"/>
    <lineage>
        <taxon>unclassified sequences</taxon>
        <taxon>metagenomes</taxon>
        <taxon>organismal metagenomes</taxon>
    </lineage>
</organism>
<reference evidence="1" key="1">
    <citation type="journal article" date="2020" name="Nature">
        <title>Giant virus diversity and host interactions through global metagenomics.</title>
        <authorList>
            <person name="Schulz F."/>
            <person name="Roux S."/>
            <person name="Paez-Espino D."/>
            <person name="Jungbluth S."/>
            <person name="Walsh D.A."/>
            <person name="Denef V.J."/>
            <person name="McMahon K.D."/>
            <person name="Konstantinidis K.T."/>
            <person name="Eloe-Fadrosh E.A."/>
            <person name="Kyrpides N.C."/>
            <person name="Woyke T."/>
        </authorList>
    </citation>
    <scope>NUCLEOTIDE SEQUENCE</scope>
    <source>
        <strain evidence="1">GVMAG-S-1062768-28</strain>
    </source>
</reference>
<protein>
    <submittedName>
        <fullName evidence="1">Uncharacterized protein</fullName>
    </submittedName>
</protein>
<sequence length="120" mass="13915">MNLSVFEMTERCDVHVLFVGGEDHFYFTTDRQSSKMFVAKIPGKYIVEYSCTNLYPNCTSIVLQDLSIQTFQSLLESSVKTSCDNNDTFFVTNFSKRLQKLYPQKKIYIQPDDNIIVTKN</sequence>
<proteinExistence type="predicted"/>
<name>A0A6C0JRG2_9ZZZZ</name>
<evidence type="ECO:0000313" key="1">
    <source>
        <dbReference type="EMBL" id="QHU08355.1"/>
    </source>
</evidence>